<sequence length="283" mass="31235">MKGGTATFPVVLNNDQIDGALIFYQNALTMVKVGENDVSGFRSVTLTNGHINIVVYSFNPNCGRHRRILQRRGLEAVATINLRRITDQIQQCEQRPESPSSAEEGAFQISDPYGYLWRINLVGPAWLEYWRHNANVRMSVYTLCGIGAVYAGDRWLPPGDLKDFCGVMRKEMLSTAKKVLIRTGSDRVARLLGGEEQAAEEEAGECLVVGKWMMMMIFKREDCIEDVKTAFDRAASAGAKDETVNSQGRKRGKGSSRCIDIRIGIQTPDGAEAVGAAGLFHEG</sequence>
<dbReference type="AlphaFoldDB" id="A0A8K0H9K0"/>
<reference evidence="1" key="1">
    <citation type="submission" date="2020-03" db="EMBL/GenBank/DDBJ databases">
        <title>A high-quality chromosome-level genome assembly of a woody plant with both climbing and erect habits, Rhamnella rubrinervis.</title>
        <authorList>
            <person name="Lu Z."/>
            <person name="Yang Y."/>
            <person name="Zhu X."/>
            <person name="Sun Y."/>
        </authorList>
    </citation>
    <scope>NUCLEOTIDE SEQUENCE</scope>
    <source>
        <strain evidence="1">BYM</strain>
        <tissue evidence="1">Leaf</tissue>
    </source>
</reference>
<comment type="caution">
    <text evidence="1">The sequence shown here is derived from an EMBL/GenBank/DDBJ whole genome shotgun (WGS) entry which is preliminary data.</text>
</comment>
<name>A0A8K0H9K0_9ROSA</name>
<organism evidence="1 2">
    <name type="scientific">Rhamnella rubrinervis</name>
    <dbReference type="NCBI Taxonomy" id="2594499"/>
    <lineage>
        <taxon>Eukaryota</taxon>
        <taxon>Viridiplantae</taxon>
        <taxon>Streptophyta</taxon>
        <taxon>Embryophyta</taxon>
        <taxon>Tracheophyta</taxon>
        <taxon>Spermatophyta</taxon>
        <taxon>Magnoliopsida</taxon>
        <taxon>eudicotyledons</taxon>
        <taxon>Gunneridae</taxon>
        <taxon>Pentapetalae</taxon>
        <taxon>rosids</taxon>
        <taxon>fabids</taxon>
        <taxon>Rosales</taxon>
        <taxon>Rhamnaceae</taxon>
        <taxon>rhamnoid group</taxon>
        <taxon>Rhamneae</taxon>
        <taxon>Rhamnella</taxon>
    </lineage>
</organism>
<accession>A0A8K0H9K0</accession>
<evidence type="ECO:0000313" key="1">
    <source>
        <dbReference type="EMBL" id="KAF3448225.1"/>
    </source>
</evidence>
<protein>
    <submittedName>
        <fullName evidence="1">Uncharacterized protein</fullName>
    </submittedName>
</protein>
<evidence type="ECO:0000313" key="2">
    <source>
        <dbReference type="Proteomes" id="UP000796880"/>
    </source>
</evidence>
<dbReference type="EMBL" id="VOIH02000004">
    <property type="protein sequence ID" value="KAF3448225.1"/>
    <property type="molecule type" value="Genomic_DNA"/>
</dbReference>
<dbReference type="Proteomes" id="UP000796880">
    <property type="component" value="Unassembled WGS sequence"/>
</dbReference>
<keyword evidence="2" id="KW-1185">Reference proteome</keyword>
<proteinExistence type="predicted"/>
<gene>
    <name evidence="1" type="ORF">FNV43_RR08938</name>
</gene>